<feature type="non-terminal residue" evidence="1">
    <location>
        <position position="379"/>
    </location>
</feature>
<proteinExistence type="predicted"/>
<name>A0A0F9IBH7_9ZZZZ</name>
<comment type="caution">
    <text evidence="1">The sequence shown here is derived from an EMBL/GenBank/DDBJ whole genome shotgun (WGS) entry which is preliminary data.</text>
</comment>
<protein>
    <submittedName>
        <fullName evidence="1">Uncharacterized protein</fullName>
    </submittedName>
</protein>
<evidence type="ECO:0000313" key="1">
    <source>
        <dbReference type="EMBL" id="KKL84732.1"/>
    </source>
</evidence>
<gene>
    <name evidence="1" type="ORF">LCGC14_1961770</name>
</gene>
<organism evidence="1">
    <name type="scientific">marine sediment metagenome</name>
    <dbReference type="NCBI Taxonomy" id="412755"/>
    <lineage>
        <taxon>unclassified sequences</taxon>
        <taxon>metagenomes</taxon>
        <taxon>ecological metagenomes</taxon>
    </lineage>
</organism>
<sequence>MATRVWEGGNAPAVAHVSKITVTGTWATNDTATLTCGSVSVTFTVGGTQTIGAVVAGLVSAWNAAAAGEMAEATAADASPDITFTSDTAGMPIEVTGYESTAGNGALGAQTDTTPNSGPNCWDSAANWSYLGTTRSLPVTGDDMVYENSPIPCLYGLAQSGITLASLTRLETFTGTLGLPRNNTLDANNPYVEYRPTHLEIGATSVYLGMGNGGGSGRFNLDTGSVQTDLNIWDSGTPLEAGIPPILWKGTHSSNTVTINKGSVGIAFFAGETATINVLNVSYAEFQATDVDVICGKGVTFNGTVDIDGGTVEINSNGLTVNQRAGVLTVLGGAAISTTLRLDGGTCHWNSVGTLTLPIISGGGVLDFRRDGRTRTVVD</sequence>
<accession>A0A0F9IBH7</accession>
<reference evidence="1" key="1">
    <citation type="journal article" date="2015" name="Nature">
        <title>Complex archaea that bridge the gap between prokaryotes and eukaryotes.</title>
        <authorList>
            <person name="Spang A."/>
            <person name="Saw J.H."/>
            <person name="Jorgensen S.L."/>
            <person name="Zaremba-Niedzwiedzka K."/>
            <person name="Martijn J."/>
            <person name="Lind A.E."/>
            <person name="van Eijk R."/>
            <person name="Schleper C."/>
            <person name="Guy L."/>
            <person name="Ettema T.J."/>
        </authorList>
    </citation>
    <scope>NUCLEOTIDE SEQUENCE</scope>
</reference>
<dbReference type="EMBL" id="LAZR01021619">
    <property type="protein sequence ID" value="KKL84732.1"/>
    <property type="molecule type" value="Genomic_DNA"/>
</dbReference>
<dbReference type="AlphaFoldDB" id="A0A0F9IBH7"/>